<dbReference type="CDD" id="cd12394">
    <property type="entry name" value="RRM1_RBM34"/>
    <property type="match status" value="1"/>
</dbReference>
<dbReference type="SUPFAM" id="SSF54928">
    <property type="entry name" value="RNA-binding domain, RBD"/>
    <property type="match status" value="2"/>
</dbReference>
<keyword evidence="9" id="KW-1185">Reference proteome</keyword>
<keyword evidence="4" id="KW-0539">Nucleus</keyword>
<comment type="similarity">
    <text evidence="2">Belongs to the RRM RBM34 family.</text>
</comment>
<reference evidence="8 9" key="1">
    <citation type="submission" date="2019-01" db="EMBL/GenBank/DDBJ databases">
        <authorList>
            <person name="Sayadi A."/>
        </authorList>
    </citation>
    <scope>NUCLEOTIDE SEQUENCE [LARGE SCALE GENOMIC DNA]</scope>
</reference>
<keyword evidence="3 5" id="KW-0694">RNA-binding</keyword>
<evidence type="ECO:0000259" key="7">
    <source>
        <dbReference type="PROSITE" id="PS50102"/>
    </source>
</evidence>
<evidence type="ECO:0000256" key="5">
    <source>
        <dbReference type="PROSITE-ProRule" id="PRU00176"/>
    </source>
</evidence>
<feature type="compositionally biased region" description="Basic and acidic residues" evidence="6">
    <location>
        <begin position="186"/>
        <end position="199"/>
    </location>
</feature>
<gene>
    <name evidence="8" type="ORF">CALMAC_LOCUS1384</name>
</gene>
<evidence type="ECO:0000313" key="8">
    <source>
        <dbReference type="EMBL" id="VEN35478.1"/>
    </source>
</evidence>
<comment type="subcellular location">
    <subcellularLocation>
        <location evidence="1">Nucleus</location>
        <location evidence="1">Nucleolus</location>
    </subcellularLocation>
</comment>
<name>A0A653BIQ5_CALMS</name>
<dbReference type="InterPro" id="IPR000504">
    <property type="entry name" value="RRM_dom"/>
</dbReference>
<dbReference type="AlphaFoldDB" id="A0A653BIQ5"/>
<organism evidence="8 9">
    <name type="scientific">Callosobruchus maculatus</name>
    <name type="common">Southern cowpea weevil</name>
    <name type="synonym">Pulse bruchid</name>
    <dbReference type="NCBI Taxonomy" id="64391"/>
    <lineage>
        <taxon>Eukaryota</taxon>
        <taxon>Metazoa</taxon>
        <taxon>Ecdysozoa</taxon>
        <taxon>Arthropoda</taxon>
        <taxon>Hexapoda</taxon>
        <taxon>Insecta</taxon>
        <taxon>Pterygota</taxon>
        <taxon>Neoptera</taxon>
        <taxon>Endopterygota</taxon>
        <taxon>Coleoptera</taxon>
        <taxon>Polyphaga</taxon>
        <taxon>Cucujiformia</taxon>
        <taxon>Chrysomeloidea</taxon>
        <taxon>Chrysomelidae</taxon>
        <taxon>Bruchinae</taxon>
        <taxon>Bruchini</taxon>
        <taxon>Callosobruchus</taxon>
    </lineage>
</organism>
<evidence type="ECO:0000313" key="9">
    <source>
        <dbReference type="Proteomes" id="UP000410492"/>
    </source>
</evidence>
<evidence type="ECO:0000256" key="6">
    <source>
        <dbReference type="SAM" id="MobiDB-lite"/>
    </source>
</evidence>
<dbReference type="EMBL" id="CAACVG010001623">
    <property type="protein sequence ID" value="VEN35478.1"/>
    <property type="molecule type" value="Genomic_DNA"/>
</dbReference>
<dbReference type="Proteomes" id="UP000410492">
    <property type="component" value="Unassembled WGS sequence"/>
</dbReference>
<dbReference type="GO" id="GO:0003723">
    <property type="term" value="F:RNA binding"/>
    <property type="evidence" value="ECO:0007669"/>
    <property type="project" value="UniProtKB-UniRule"/>
</dbReference>
<evidence type="ECO:0000256" key="1">
    <source>
        <dbReference type="ARBA" id="ARBA00004604"/>
    </source>
</evidence>
<dbReference type="InterPro" id="IPR012677">
    <property type="entry name" value="Nucleotide-bd_a/b_plait_sf"/>
</dbReference>
<dbReference type="Gene3D" id="3.30.70.330">
    <property type="match status" value="2"/>
</dbReference>
<dbReference type="OrthoDB" id="442677at2759"/>
<evidence type="ECO:0000256" key="3">
    <source>
        <dbReference type="ARBA" id="ARBA00022884"/>
    </source>
</evidence>
<dbReference type="PANTHER" id="PTHR23236">
    <property type="entry name" value="EUKARYOTIC TRANSLATION INITIATION FACTOR 4B/4H"/>
    <property type="match status" value="1"/>
</dbReference>
<evidence type="ECO:0000256" key="2">
    <source>
        <dbReference type="ARBA" id="ARBA00007077"/>
    </source>
</evidence>
<dbReference type="CDD" id="cd12395">
    <property type="entry name" value="RRM2_RBM34"/>
    <property type="match status" value="1"/>
</dbReference>
<sequence>MDYTVGSVADLITGKRTPNEPKIATKLVKMEKPEPQSPTAAAPAKKEKKDKKKRSALPPFETAMETFDTFNSECDKKRKKKKEHGFVNGETKDQIRKESRKKSNNDANDNNEPPKKKKKKNINEDENNDANDNDEPPKKKKKKNKVNGDENNAPNHSKNDSSGFVDSDDDNDDVTRSPVKMSHNKQNAERRIKKIKSEPNPENTARTIYVGNVPLNAQKKQIKTLFKKYGAIESLRFRGIPIPDPKMPKKVAAIKKEFHPNRSSLYCYIRFVEEESAKAAEAANGTLFQNHHLRVEACNKKSKPDESKAIFIGNLSFDAEEEELWKLFEPCGAISSIRIVRDPRTSMGKGFAYVNFEDSDAVQLALEMENVKLKDRELRISLSNLNGAKKKQKNVSKPLKRQQFKKKNTFNKSVLEKKKIAKKIAPRTV</sequence>
<feature type="compositionally biased region" description="Acidic residues" evidence="6">
    <location>
        <begin position="124"/>
        <end position="134"/>
    </location>
</feature>
<dbReference type="Pfam" id="PF00076">
    <property type="entry name" value="RRM_1"/>
    <property type="match status" value="2"/>
</dbReference>
<dbReference type="InterPro" id="IPR034221">
    <property type="entry name" value="RBM34_RRM2"/>
</dbReference>
<protein>
    <recommendedName>
        <fullName evidence="7">RRM domain-containing protein</fullName>
    </recommendedName>
</protein>
<feature type="region of interest" description="Disordered" evidence="6">
    <location>
        <begin position="1"/>
        <end position="203"/>
    </location>
</feature>
<dbReference type="SMART" id="SM00360">
    <property type="entry name" value="RRM"/>
    <property type="match status" value="2"/>
</dbReference>
<accession>A0A653BIQ5</accession>
<feature type="compositionally biased region" description="Basic and acidic residues" evidence="6">
    <location>
        <begin position="90"/>
        <end position="104"/>
    </location>
</feature>
<feature type="domain" description="RRM" evidence="7">
    <location>
        <begin position="206"/>
        <end position="300"/>
    </location>
</feature>
<feature type="compositionally biased region" description="Basic residues" evidence="6">
    <location>
        <begin position="46"/>
        <end position="55"/>
    </location>
</feature>
<dbReference type="InterPro" id="IPR035979">
    <property type="entry name" value="RBD_domain_sf"/>
</dbReference>
<feature type="domain" description="RRM" evidence="7">
    <location>
        <begin position="308"/>
        <end position="385"/>
    </location>
</feature>
<dbReference type="PANTHER" id="PTHR23236:SF25">
    <property type="entry name" value="RNA-BINDING PROTEIN 34"/>
    <property type="match status" value="1"/>
</dbReference>
<evidence type="ECO:0000256" key="4">
    <source>
        <dbReference type="ARBA" id="ARBA00023242"/>
    </source>
</evidence>
<dbReference type="PROSITE" id="PS50102">
    <property type="entry name" value="RRM"/>
    <property type="match status" value="2"/>
</dbReference>
<proteinExistence type="inferred from homology"/>